<evidence type="ECO:0000313" key="2">
    <source>
        <dbReference type="Proteomes" id="UP000179251"/>
    </source>
</evidence>
<organism evidence="1 2">
    <name type="scientific">Candidatus Giovannonibacteria bacterium RIFCSPHIGHO2_01_FULL_45_23</name>
    <dbReference type="NCBI Taxonomy" id="1798325"/>
    <lineage>
        <taxon>Bacteria</taxon>
        <taxon>Candidatus Giovannoniibacteriota</taxon>
    </lineage>
</organism>
<dbReference type="EMBL" id="MFHD01000019">
    <property type="protein sequence ID" value="OGF62320.1"/>
    <property type="molecule type" value="Genomic_DNA"/>
</dbReference>
<accession>A0A1F5VG54</accession>
<proteinExistence type="predicted"/>
<protein>
    <recommendedName>
        <fullName evidence="3">DHHA1 domain-containing protein</fullName>
    </recommendedName>
</protein>
<dbReference type="Proteomes" id="UP000179251">
    <property type="component" value="Unassembled WGS sequence"/>
</dbReference>
<reference evidence="1 2" key="1">
    <citation type="journal article" date="2016" name="Nat. Commun.">
        <title>Thousands of microbial genomes shed light on interconnected biogeochemical processes in an aquifer system.</title>
        <authorList>
            <person name="Anantharaman K."/>
            <person name="Brown C.T."/>
            <person name="Hug L.A."/>
            <person name="Sharon I."/>
            <person name="Castelle C.J."/>
            <person name="Probst A.J."/>
            <person name="Thomas B.C."/>
            <person name="Singh A."/>
            <person name="Wilkins M.J."/>
            <person name="Karaoz U."/>
            <person name="Brodie E.L."/>
            <person name="Williams K.H."/>
            <person name="Hubbard S.S."/>
            <person name="Banfield J.F."/>
        </authorList>
    </citation>
    <scope>NUCLEOTIDE SEQUENCE [LARGE SCALE GENOMIC DNA]</scope>
</reference>
<gene>
    <name evidence="1" type="ORF">A2834_04655</name>
</gene>
<evidence type="ECO:0000313" key="1">
    <source>
        <dbReference type="EMBL" id="OGF62320.1"/>
    </source>
</evidence>
<name>A0A1F5VG54_9BACT</name>
<comment type="caution">
    <text evidence="1">The sequence shown here is derived from an EMBL/GenBank/DDBJ whole genome shotgun (WGS) entry which is preliminary data.</text>
</comment>
<dbReference type="AlphaFoldDB" id="A0A1F5VG54"/>
<evidence type="ECO:0008006" key="3">
    <source>
        <dbReference type="Google" id="ProtNLM"/>
    </source>
</evidence>
<sequence>MSAEQMQKFKEVVEKSQTVAVRIGITDDISKILAGALLHQAFLKLGKRVNVDIQDGETVSAFFETPLSNFEKEENILIKFDTEKIPVSELRYEQDGKIMKIILKSAGGAGGARPAPDLREVLVEKEALPVDLLMLIDTPETEIENVLQNNSHKEVVKLGAKDKNLSCKIEEIFNVLFEEIPAELKEALWFFTKYEERMNWNVGGLREEKIINAKEALFGQNFWKLFGRALARSHFEKEIQTLWTFLPKSDFEKTESKENSILKILNELRALRPESALFALLWEAGDTKTVSAVIAGRDPAMLKNLASSMSGAPASSYFFVNGFQTFSEAELKIRSAVRKAL</sequence>